<gene>
    <name evidence="2" type="ORF">AEK19_MT0493</name>
</gene>
<reference evidence="2" key="1">
    <citation type="submission" date="2017-03" db="EMBL/GenBank/DDBJ databases">
        <title>The mitochondrial genome of the carnivorous plant Utricularia reniformis (Lentibulariaceae): structure, comparative analysis and evolutionary landmarks.</title>
        <authorList>
            <person name="Silva S.R."/>
            <person name="Alvarenga D.O."/>
            <person name="Michael T.P."/>
            <person name="Miranda V.F.O."/>
            <person name="Varani A.M."/>
        </authorList>
    </citation>
    <scope>NUCLEOTIDE SEQUENCE</scope>
</reference>
<feature type="region of interest" description="Disordered" evidence="1">
    <location>
        <begin position="1"/>
        <end position="27"/>
    </location>
</feature>
<dbReference type="AlphaFoldDB" id="A0A1Y0B021"/>
<organism evidence="2">
    <name type="scientific">Utricularia reniformis</name>
    <dbReference type="NCBI Taxonomy" id="192314"/>
    <lineage>
        <taxon>Eukaryota</taxon>
        <taxon>Viridiplantae</taxon>
        <taxon>Streptophyta</taxon>
        <taxon>Embryophyta</taxon>
        <taxon>Tracheophyta</taxon>
        <taxon>Spermatophyta</taxon>
        <taxon>Magnoliopsida</taxon>
        <taxon>eudicotyledons</taxon>
        <taxon>Gunneridae</taxon>
        <taxon>Pentapetalae</taxon>
        <taxon>asterids</taxon>
        <taxon>lamiids</taxon>
        <taxon>Lamiales</taxon>
        <taxon>Lentibulariaceae</taxon>
        <taxon>Utricularia</taxon>
    </lineage>
</organism>
<feature type="compositionally biased region" description="Basic and acidic residues" evidence="1">
    <location>
        <begin position="1"/>
        <end position="20"/>
    </location>
</feature>
<dbReference type="EMBL" id="KY774314">
    <property type="protein sequence ID" value="ART30750.1"/>
    <property type="molecule type" value="Genomic_DNA"/>
</dbReference>
<dbReference type="InterPro" id="IPR016159">
    <property type="entry name" value="Cullin_repeat-like_dom_sf"/>
</dbReference>
<sequence length="153" mass="17098">MHKKMGELKYSDNQKKEASSDRLPSVSNKQYNTMSMLPFSKNFRRVKRTDSSLTQDRCESILYILSKAQETFPSQTPSDAISTVRSIVETMLSTGYGEECLTTYQSIRGSYFSIDATRVRLSVTSAGLFAAIVILPFTGDGQDQARGRLVMIS</sequence>
<proteinExistence type="predicted"/>
<dbReference type="SUPFAM" id="SSF74788">
    <property type="entry name" value="Cullin repeat-like"/>
    <property type="match status" value="1"/>
</dbReference>
<keyword evidence="2" id="KW-0496">Mitochondrion</keyword>
<evidence type="ECO:0000313" key="2">
    <source>
        <dbReference type="EMBL" id="ART30750.1"/>
    </source>
</evidence>
<protein>
    <submittedName>
        <fullName evidence="2">Uncharacterized protein</fullName>
    </submittedName>
</protein>
<evidence type="ECO:0000256" key="1">
    <source>
        <dbReference type="SAM" id="MobiDB-lite"/>
    </source>
</evidence>
<name>A0A1Y0B021_9LAMI</name>
<geneLocation type="mitochondrion" evidence="2"/>
<accession>A0A1Y0B021</accession>
<dbReference type="Gene3D" id="1.20.1280.170">
    <property type="entry name" value="Exocyst complex component Exo70"/>
    <property type="match status" value="1"/>
</dbReference>